<comment type="similarity">
    <text evidence="1 7">Belongs to the RecO family.</text>
</comment>
<gene>
    <name evidence="7 9" type="primary">recO</name>
    <name evidence="9" type="ORF">F0P94_15045</name>
</gene>
<dbReference type="Pfam" id="PF11967">
    <property type="entry name" value="RecO_N"/>
    <property type="match status" value="1"/>
</dbReference>
<dbReference type="PANTHER" id="PTHR33991:SF1">
    <property type="entry name" value="DNA REPAIR PROTEIN RECO"/>
    <property type="match status" value="1"/>
</dbReference>
<dbReference type="GO" id="GO:0006302">
    <property type="term" value="P:double-strand break repair"/>
    <property type="evidence" value="ECO:0007669"/>
    <property type="project" value="TreeGrafter"/>
</dbReference>
<dbReference type="SUPFAM" id="SSF57863">
    <property type="entry name" value="ArfGap/RecO-like zinc finger"/>
    <property type="match status" value="1"/>
</dbReference>
<dbReference type="RefSeq" id="WP_150904725.1">
    <property type="nucleotide sequence ID" value="NZ_VTWT01000008.1"/>
</dbReference>
<keyword evidence="5 7" id="KW-0234">DNA repair</keyword>
<comment type="caution">
    <text evidence="9">The sequence shown here is derived from an EMBL/GenBank/DDBJ whole genome shotgun (WGS) entry which is preliminary data.</text>
</comment>
<dbReference type="PANTHER" id="PTHR33991">
    <property type="entry name" value="DNA REPAIR PROTEIN RECO"/>
    <property type="match status" value="1"/>
</dbReference>
<dbReference type="HAMAP" id="MF_00201">
    <property type="entry name" value="RecO"/>
    <property type="match status" value="1"/>
</dbReference>
<accession>A0A5N1IMA5</accession>
<dbReference type="Proteomes" id="UP000326570">
    <property type="component" value="Unassembled WGS sequence"/>
</dbReference>
<dbReference type="EMBL" id="VTWT01000008">
    <property type="protein sequence ID" value="KAA9331202.1"/>
    <property type="molecule type" value="Genomic_DNA"/>
</dbReference>
<dbReference type="Gene3D" id="2.40.50.140">
    <property type="entry name" value="Nucleic acid-binding proteins"/>
    <property type="match status" value="1"/>
</dbReference>
<sequence length="236" mass="26721">MLVKTRGIVLNYIKFRETSIIARVYTEQLGLQSYIVNSIRKKGPATRIALFQPLTLLDMVVYTSPSGGITRISEYKCGHPFQSIFSDIRKSSVALFLSEIISASVKEEEENEPLFNFLYQSIVAFDRQEENFENFHLVFLLQLAHYLGFGPASATEITDQVAFSAPTGNSAQPSVLHFQMFDSLLEQLMKNPQEAVVPNGKVRKELLNILIRFYQLHIDRLGEIKSLNVLSEVLAD</sequence>
<keyword evidence="3 7" id="KW-0227">DNA damage</keyword>
<evidence type="ECO:0000256" key="6">
    <source>
        <dbReference type="ARBA" id="ARBA00033409"/>
    </source>
</evidence>
<dbReference type="InterPro" id="IPR042242">
    <property type="entry name" value="RecO_C"/>
</dbReference>
<keyword evidence="4 7" id="KW-0233">DNA recombination</keyword>
<dbReference type="NCBIfam" id="TIGR00613">
    <property type="entry name" value="reco"/>
    <property type="match status" value="1"/>
</dbReference>
<dbReference type="InterPro" id="IPR012340">
    <property type="entry name" value="NA-bd_OB-fold"/>
</dbReference>
<dbReference type="InterPro" id="IPR003717">
    <property type="entry name" value="RecO"/>
</dbReference>
<keyword evidence="10" id="KW-1185">Reference proteome</keyword>
<dbReference type="InterPro" id="IPR037278">
    <property type="entry name" value="ARFGAP/RecO"/>
</dbReference>
<evidence type="ECO:0000256" key="7">
    <source>
        <dbReference type="HAMAP-Rule" id="MF_00201"/>
    </source>
</evidence>
<dbReference type="Gene3D" id="1.20.1440.120">
    <property type="entry name" value="Recombination protein O, C-terminal domain"/>
    <property type="match status" value="1"/>
</dbReference>
<name>A0A5N1IMA5_9BACT</name>
<reference evidence="9 10" key="1">
    <citation type="submission" date="2019-09" db="EMBL/GenBank/DDBJ databases">
        <title>Genome sequence of Adhaeribacter sp. M2.</title>
        <authorList>
            <person name="Srinivasan S."/>
        </authorList>
    </citation>
    <scope>NUCLEOTIDE SEQUENCE [LARGE SCALE GENOMIC DNA]</scope>
    <source>
        <strain evidence="9 10">M2</strain>
    </source>
</reference>
<comment type="function">
    <text evidence="7">Involved in DNA repair and RecF pathway recombination.</text>
</comment>
<evidence type="ECO:0000256" key="4">
    <source>
        <dbReference type="ARBA" id="ARBA00023172"/>
    </source>
</evidence>
<dbReference type="SUPFAM" id="SSF50249">
    <property type="entry name" value="Nucleic acid-binding proteins"/>
    <property type="match status" value="1"/>
</dbReference>
<dbReference type="InterPro" id="IPR022572">
    <property type="entry name" value="DNA_rep/recomb_RecO_N"/>
</dbReference>
<protein>
    <recommendedName>
        <fullName evidence="2 7">DNA repair protein RecO</fullName>
    </recommendedName>
    <alternativeName>
        <fullName evidence="6 7">Recombination protein O</fullName>
    </alternativeName>
</protein>
<evidence type="ECO:0000256" key="1">
    <source>
        <dbReference type="ARBA" id="ARBA00007452"/>
    </source>
</evidence>
<evidence type="ECO:0000256" key="2">
    <source>
        <dbReference type="ARBA" id="ARBA00021310"/>
    </source>
</evidence>
<dbReference type="GO" id="GO:0043590">
    <property type="term" value="C:bacterial nucleoid"/>
    <property type="evidence" value="ECO:0007669"/>
    <property type="project" value="TreeGrafter"/>
</dbReference>
<dbReference type="AlphaFoldDB" id="A0A5N1IMA5"/>
<evidence type="ECO:0000256" key="3">
    <source>
        <dbReference type="ARBA" id="ARBA00022763"/>
    </source>
</evidence>
<proteinExistence type="inferred from homology"/>
<evidence type="ECO:0000313" key="9">
    <source>
        <dbReference type="EMBL" id="KAA9331202.1"/>
    </source>
</evidence>
<dbReference type="Pfam" id="PF02565">
    <property type="entry name" value="RecO_C"/>
    <property type="match status" value="1"/>
</dbReference>
<feature type="domain" description="DNA replication/recombination mediator RecO N-terminal" evidence="8">
    <location>
        <begin position="1"/>
        <end position="79"/>
    </location>
</feature>
<organism evidence="9 10">
    <name type="scientific">Adhaeribacter soli</name>
    <dbReference type="NCBI Taxonomy" id="2607655"/>
    <lineage>
        <taxon>Bacteria</taxon>
        <taxon>Pseudomonadati</taxon>
        <taxon>Bacteroidota</taxon>
        <taxon>Cytophagia</taxon>
        <taxon>Cytophagales</taxon>
        <taxon>Hymenobacteraceae</taxon>
        <taxon>Adhaeribacter</taxon>
    </lineage>
</organism>
<dbReference type="GO" id="GO:0006310">
    <property type="term" value="P:DNA recombination"/>
    <property type="evidence" value="ECO:0007669"/>
    <property type="project" value="UniProtKB-UniRule"/>
</dbReference>
<evidence type="ECO:0000256" key="5">
    <source>
        <dbReference type="ARBA" id="ARBA00023204"/>
    </source>
</evidence>
<evidence type="ECO:0000313" key="10">
    <source>
        <dbReference type="Proteomes" id="UP000326570"/>
    </source>
</evidence>
<evidence type="ECO:0000259" key="8">
    <source>
        <dbReference type="Pfam" id="PF11967"/>
    </source>
</evidence>